<evidence type="ECO:0000313" key="12">
    <source>
        <dbReference type="Proteomes" id="UP000094336"/>
    </source>
</evidence>
<keyword evidence="6" id="KW-0545">Nucleotide biosynthesis</keyword>
<reference evidence="12" key="1">
    <citation type="submission" date="2016-05" db="EMBL/GenBank/DDBJ databases">
        <title>Comparative genomics of biotechnologically important yeasts.</title>
        <authorList>
            <consortium name="DOE Joint Genome Institute"/>
            <person name="Riley R."/>
            <person name="Haridas S."/>
            <person name="Wolfe K.H."/>
            <person name="Lopes M.R."/>
            <person name="Hittinger C.T."/>
            <person name="Goker M."/>
            <person name="Salamov A."/>
            <person name="Wisecaver J."/>
            <person name="Long T.M."/>
            <person name="Aerts A.L."/>
            <person name="Barry K."/>
            <person name="Choi C."/>
            <person name="Clum A."/>
            <person name="Coughlan A.Y."/>
            <person name="Deshpande S."/>
            <person name="Douglass A.P."/>
            <person name="Hanson S.J."/>
            <person name="Klenk H.-P."/>
            <person name="Labutti K."/>
            <person name="Lapidus A."/>
            <person name="Lindquist E."/>
            <person name="Lipzen A."/>
            <person name="Meier-Kolthoff J.P."/>
            <person name="Ohm R.A."/>
            <person name="Otillar R.P."/>
            <person name="Pangilinan J."/>
            <person name="Peng Y."/>
            <person name="Rokas A."/>
            <person name="Rosa C.A."/>
            <person name="Scheuner C."/>
            <person name="Sibirny A.A."/>
            <person name="Slot J.C."/>
            <person name="Stielow J.B."/>
            <person name="Sun H."/>
            <person name="Kurtzman C.P."/>
            <person name="Blackwell M."/>
            <person name="Grigoriev I.V."/>
            <person name="Jeffries T.W."/>
        </authorList>
    </citation>
    <scope>NUCLEOTIDE SEQUENCE [LARGE SCALE GENOMIC DNA]</scope>
    <source>
        <strain evidence="12">NRRL Y-12698</strain>
    </source>
</reference>
<keyword evidence="7" id="KW-0547">Nucleotide-binding</keyword>
<evidence type="ECO:0000256" key="6">
    <source>
        <dbReference type="ARBA" id="ARBA00022727"/>
    </source>
</evidence>
<keyword evidence="8" id="KW-0418">Kinase</keyword>
<dbReference type="GO" id="GO:0120136">
    <property type="term" value="F:dUMP kinase activity"/>
    <property type="evidence" value="ECO:0007669"/>
    <property type="project" value="EnsemblFungi"/>
</dbReference>
<evidence type="ECO:0000256" key="2">
    <source>
        <dbReference type="ARBA" id="ARBA00009776"/>
    </source>
</evidence>
<keyword evidence="9" id="KW-0067">ATP-binding</keyword>
<comment type="pathway">
    <text evidence="1">Pyrimidine metabolism; dTTP biosynthesis.</text>
</comment>
<dbReference type="PANTHER" id="PTHR10344:SF1">
    <property type="entry name" value="THYMIDYLATE KINASE"/>
    <property type="match status" value="1"/>
</dbReference>
<dbReference type="GeneID" id="30148552"/>
<dbReference type="EMBL" id="KV454426">
    <property type="protein sequence ID" value="ODQ82731.1"/>
    <property type="molecule type" value="Genomic_DNA"/>
</dbReference>
<evidence type="ECO:0000256" key="7">
    <source>
        <dbReference type="ARBA" id="ARBA00022741"/>
    </source>
</evidence>
<evidence type="ECO:0000256" key="9">
    <source>
        <dbReference type="ARBA" id="ARBA00022840"/>
    </source>
</evidence>
<dbReference type="FunFam" id="3.40.50.300:FF:000679">
    <property type="entry name" value="Thymidylate kinase"/>
    <property type="match status" value="1"/>
</dbReference>
<evidence type="ECO:0000256" key="5">
    <source>
        <dbReference type="ARBA" id="ARBA00022679"/>
    </source>
</evidence>
<dbReference type="NCBIfam" id="TIGR00041">
    <property type="entry name" value="DTMP_kinase"/>
    <property type="match status" value="1"/>
</dbReference>
<evidence type="ECO:0000256" key="4">
    <source>
        <dbReference type="ARBA" id="ARBA00017144"/>
    </source>
</evidence>
<evidence type="ECO:0000259" key="10">
    <source>
        <dbReference type="Pfam" id="PF02223"/>
    </source>
</evidence>
<keyword evidence="5" id="KW-0808">Transferase</keyword>
<comment type="similarity">
    <text evidence="2">Belongs to the thymidylate kinase family.</text>
</comment>
<name>A0A1E3QYN2_9ASCO</name>
<evidence type="ECO:0000313" key="11">
    <source>
        <dbReference type="EMBL" id="ODQ82731.1"/>
    </source>
</evidence>
<dbReference type="GO" id="GO:0005634">
    <property type="term" value="C:nucleus"/>
    <property type="evidence" value="ECO:0007669"/>
    <property type="project" value="EnsemblFungi"/>
</dbReference>
<dbReference type="GO" id="GO:0006235">
    <property type="term" value="P:dTTP biosynthetic process"/>
    <property type="evidence" value="ECO:0007669"/>
    <property type="project" value="EnsemblFungi"/>
</dbReference>
<dbReference type="PROSITE" id="PS01331">
    <property type="entry name" value="THYMIDYLATE_KINASE"/>
    <property type="match status" value="1"/>
</dbReference>
<dbReference type="InterPro" id="IPR027417">
    <property type="entry name" value="P-loop_NTPase"/>
</dbReference>
<dbReference type="RefSeq" id="XP_018988059.1">
    <property type="nucleotide sequence ID" value="XM_019130699.1"/>
</dbReference>
<dbReference type="Proteomes" id="UP000094336">
    <property type="component" value="Unassembled WGS sequence"/>
</dbReference>
<dbReference type="InterPro" id="IPR018094">
    <property type="entry name" value="Thymidylate_kinase"/>
</dbReference>
<sequence>MPSTGSHRGQLILVEGLDRCGKTTQTTRLVEKLASQGHKVELVKFPDRSTPIGKLINTYLCDKAFQLSDEAAHLLFSANRWELAATITETLNQGTFVVLDRYVYSGIAYSAAKGLDFDWCASPDKGLPQPDLVIFLTMSTEKLNQRSGFGGERYEISEFQGLVKEKFDKFAAMESMRSIWNVVNVEGKSIEQVGNDVWGLVEGLLQGTSQPIHKFLA</sequence>
<dbReference type="GO" id="GO:0004550">
    <property type="term" value="F:nucleoside diphosphate kinase activity"/>
    <property type="evidence" value="ECO:0007669"/>
    <property type="project" value="EnsemblFungi"/>
</dbReference>
<evidence type="ECO:0000256" key="1">
    <source>
        <dbReference type="ARBA" id="ARBA00004992"/>
    </source>
</evidence>
<dbReference type="GO" id="GO:0005524">
    <property type="term" value="F:ATP binding"/>
    <property type="evidence" value="ECO:0007669"/>
    <property type="project" value="UniProtKB-KW"/>
</dbReference>
<accession>A0A1E3QYN2</accession>
<dbReference type="EC" id="2.7.4.9" evidence="3"/>
<dbReference type="Pfam" id="PF02223">
    <property type="entry name" value="Thymidylate_kin"/>
    <property type="match status" value="1"/>
</dbReference>
<proteinExistence type="inferred from homology"/>
<feature type="domain" description="Thymidylate kinase-like" evidence="10">
    <location>
        <begin position="14"/>
        <end position="196"/>
    </location>
</feature>
<dbReference type="Gene3D" id="3.40.50.300">
    <property type="entry name" value="P-loop containing nucleotide triphosphate hydrolases"/>
    <property type="match status" value="1"/>
</dbReference>
<dbReference type="OrthoDB" id="425602at2759"/>
<dbReference type="GO" id="GO:0005829">
    <property type="term" value="C:cytosol"/>
    <property type="evidence" value="ECO:0007669"/>
    <property type="project" value="TreeGrafter"/>
</dbReference>
<keyword evidence="12" id="KW-1185">Reference proteome</keyword>
<organism evidence="11 12">
    <name type="scientific">Babjeviella inositovora NRRL Y-12698</name>
    <dbReference type="NCBI Taxonomy" id="984486"/>
    <lineage>
        <taxon>Eukaryota</taxon>
        <taxon>Fungi</taxon>
        <taxon>Dikarya</taxon>
        <taxon>Ascomycota</taxon>
        <taxon>Saccharomycotina</taxon>
        <taxon>Pichiomycetes</taxon>
        <taxon>Serinales incertae sedis</taxon>
        <taxon>Babjeviella</taxon>
    </lineage>
</organism>
<dbReference type="CDD" id="cd01672">
    <property type="entry name" value="TMPK"/>
    <property type="match status" value="1"/>
</dbReference>
<dbReference type="GO" id="GO:0004798">
    <property type="term" value="F:dTMP kinase activity"/>
    <property type="evidence" value="ECO:0007669"/>
    <property type="project" value="UniProtKB-EC"/>
</dbReference>
<gene>
    <name evidence="11" type="ORF">BABINDRAFT_169919</name>
</gene>
<dbReference type="PANTHER" id="PTHR10344">
    <property type="entry name" value="THYMIDYLATE KINASE"/>
    <property type="match status" value="1"/>
</dbReference>
<dbReference type="GO" id="GO:0006233">
    <property type="term" value="P:dTDP biosynthetic process"/>
    <property type="evidence" value="ECO:0007669"/>
    <property type="project" value="EnsemblFungi"/>
</dbReference>
<dbReference type="STRING" id="984486.A0A1E3QYN2"/>
<dbReference type="InterPro" id="IPR018095">
    <property type="entry name" value="Thymidylate_kin_CS"/>
</dbReference>
<protein>
    <recommendedName>
        <fullName evidence="4">Thymidylate kinase</fullName>
        <ecNumber evidence="3">2.7.4.9</ecNumber>
    </recommendedName>
</protein>
<dbReference type="InterPro" id="IPR039430">
    <property type="entry name" value="Thymidylate_kin-like_dom"/>
</dbReference>
<dbReference type="AlphaFoldDB" id="A0A1E3QYN2"/>
<dbReference type="GO" id="GO:0006227">
    <property type="term" value="P:dUDP biosynthetic process"/>
    <property type="evidence" value="ECO:0007669"/>
    <property type="project" value="EnsemblFungi"/>
</dbReference>
<dbReference type="SUPFAM" id="SSF52540">
    <property type="entry name" value="P-loop containing nucleoside triphosphate hydrolases"/>
    <property type="match status" value="1"/>
</dbReference>
<dbReference type="HAMAP" id="MF_00165">
    <property type="entry name" value="Thymidylate_kinase"/>
    <property type="match status" value="1"/>
</dbReference>
<evidence type="ECO:0000256" key="3">
    <source>
        <dbReference type="ARBA" id="ARBA00012980"/>
    </source>
</evidence>
<evidence type="ECO:0000256" key="8">
    <source>
        <dbReference type="ARBA" id="ARBA00022777"/>
    </source>
</evidence>